<dbReference type="EMBL" id="BTGB01000001">
    <property type="protein sequence ID" value="GMM44558.1"/>
    <property type="molecule type" value="Genomic_DNA"/>
</dbReference>
<keyword evidence="2" id="KW-1185">Reference proteome</keyword>
<dbReference type="PANTHER" id="PTHR34561">
    <property type="entry name" value="NADH DEHYDROGENASE [UBIQUINONE] 1 ALPHA SUBCOMPLEX ASSEMBLY FACTOR 8"/>
    <property type="match status" value="1"/>
</dbReference>
<organism evidence="1 2">
    <name type="scientific">Pichia kluyveri</name>
    <name type="common">Yeast</name>
    <dbReference type="NCBI Taxonomy" id="36015"/>
    <lineage>
        <taxon>Eukaryota</taxon>
        <taxon>Fungi</taxon>
        <taxon>Dikarya</taxon>
        <taxon>Ascomycota</taxon>
        <taxon>Saccharomycotina</taxon>
        <taxon>Pichiomycetes</taxon>
        <taxon>Pichiales</taxon>
        <taxon>Pichiaceae</taxon>
        <taxon>Pichia</taxon>
    </lineage>
</organism>
<reference evidence="1 2" key="1">
    <citation type="journal article" date="2023" name="Elife">
        <title>Identification of key yeast species and microbe-microbe interactions impacting larval growth of Drosophila in the wild.</title>
        <authorList>
            <person name="Mure A."/>
            <person name="Sugiura Y."/>
            <person name="Maeda R."/>
            <person name="Honda K."/>
            <person name="Sakurai N."/>
            <person name="Takahashi Y."/>
            <person name="Watada M."/>
            <person name="Katoh T."/>
            <person name="Gotoh A."/>
            <person name="Gotoh Y."/>
            <person name="Taniguchi I."/>
            <person name="Nakamura K."/>
            <person name="Hayashi T."/>
            <person name="Katayama T."/>
            <person name="Uemura T."/>
            <person name="Hattori Y."/>
        </authorList>
    </citation>
    <scope>NUCLEOTIDE SEQUENCE [LARGE SCALE GENOMIC DNA]</scope>
    <source>
        <strain evidence="1 2">PK-24</strain>
    </source>
</reference>
<dbReference type="PROSITE" id="PS51808">
    <property type="entry name" value="CHCH"/>
    <property type="match status" value="1"/>
</dbReference>
<dbReference type="GO" id="GO:0005739">
    <property type="term" value="C:mitochondrion"/>
    <property type="evidence" value="ECO:0007669"/>
    <property type="project" value="InterPro"/>
</dbReference>
<evidence type="ECO:0008006" key="3">
    <source>
        <dbReference type="Google" id="ProtNLM"/>
    </source>
</evidence>
<dbReference type="InterPro" id="IPR034595">
    <property type="entry name" value="NDUFAF8"/>
</dbReference>
<evidence type="ECO:0000313" key="2">
    <source>
        <dbReference type="Proteomes" id="UP001378960"/>
    </source>
</evidence>
<dbReference type="AlphaFoldDB" id="A0AAV5R019"/>
<accession>A0AAV5R019</accession>
<gene>
    <name evidence="1" type="ORF">DAPK24_011330</name>
</gene>
<name>A0AAV5R019_PICKL</name>
<dbReference type="GO" id="GO:0032981">
    <property type="term" value="P:mitochondrial respiratory chain complex I assembly"/>
    <property type="evidence" value="ECO:0007669"/>
    <property type="project" value="InterPro"/>
</dbReference>
<sequence>MSSLKKQPVKQATRLMAATANCSELSIAYGKCIASKYQNMSKDACLKEFISFKTCVQQQLARKV</sequence>
<protein>
    <recommendedName>
        <fullName evidence="3">IMS import disulfide relay-system CHCH-CHCH-like Cx9C domain-containing protein</fullName>
    </recommendedName>
</protein>
<dbReference type="Proteomes" id="UP001378960">
    <property type="component" value="Unassembled WGS sequence"/>
</dbReference>
<evidence type="ECO:0000313" key="1">
    <source>
        <dbReference type="EMBL" id="GMM44558.1"/>
    </source>
</evidence>
<proteinExistence type="predicted"/>
<comment type="caution">
    <text evidence="1">The sequence shown here is derived from an EMBL/GenBank/DDBJ whole genome shotgun (WGS) entry which is preliminary data.</text>
</comment>
<dbReference type="PANTHER" id="PTHR34561:SF1">
    <property type="entry name" value="NADH DEHYDROGENASE [UBIQUINONE] 1 ALPHA SUBCOMPLEX ASSEMBLY FACTOR 8"/>
    <property type="match status" value="1"/>
</dbReference>